<protein>
    <submittedName>
        <fullName evidence="1">Uncharacterized protein</fullName>
    </submittedName>
</protein>
<dbReference type="RefSeq" id="WP_069206112.1">
    <property type="nucleotide sequence ID" value="NZ_CP014168.1"/>
</dbReference>
<gene>
    <name evidence="1" type="ORF">AWL63_18180</name>
</gene>
<dbReference type="EMBL" id="CP014168">
    <property type="protein sequence ID" value="AOH85575.1"/>
    <property type="molecule type" value="Genomic_DNA"/>
</dbReference>
<evidence type="ECO:0000313" key="1">
    <source>
        <dbReference type="EMBL" id="AOH85575.1"/>
    </source>
</evidence>
<reference evidence="1 2" key="1">
    <citation type="submission" date="2016-01" db="EMBL/GenBank/DDBJ databases">
        <title>Complete genome and mega plasmid sequence of Sphingomonas panacis DCY99 elicits systemic resistance in rice to Xanthomonas oryzae.</title>
        <authorList>
            <person name="Kim Y.J."/>
            <person name="Yang D.C."/>
            <person name="Sing P."/>
        </authorList>
    </citation>
    <scope>NUCLEOTIDE SEQUENCE [LARGE SCALE GENOMIC DNA]</scope>
    <source>
        <strain evidence="1 2">DCY99</strain>
    </source>
</reference>
<sequence>MASFKIKVVQIFRVEREVIMDVMAASEETACELMDTGEVDKPDPRAWKDHWTLESEMVEPA</sequence>
<dbReference type="OrthoDB" id="8420733at2"/>
<dbReference type="STRING" id="1560345.AWL63_18180"/>
<proteinExistence type="predicted"/>
<name>A0A1B3ZDS9_9SPHN</name>
<evidence type="ECO:0000313" key="2">
    <source>
        <dbReference type="Proteomes" id="UP000094256"/>
    </source>
</evidence>
<dbReference type="Proteomes" id="UP000094256">
    <property type="component" value="Chromosome"/>
</dbReference>
<dbReference type="AlphaFoldDB" id="A0A1B3ZDS9"/>
<keyword evidence="2" id="KW-1185">Reference proteome</keyword>
<organism evidence="1 2">
    <name type="scientific">Sphingomonas panacis</name>
    <dbReference type="NCBI Taxonomy" id="1560345"/>
    <lineage>
        <taxon>Bacteria</taxon>
        <taxon>Pseudomonadati</taxon>
        <taxon>Pseudomonadota</taxon>
        <taxon>Alphaproteobacteria</taxon>
        <taxon>Sphingomonadales</taxon>
        <taxon>Sphingomonadaceae</taxon>
        <taxon>Sphingomonas</taxon>
    </lineage>
</organism>
<dbReference type="KEGG" id="span:AWL63_18180"/>
<accession>A0A1B3ZDS9</accession>